<reference evidence="3" key="1">
    <citation type="submission" date="2021-02" db="EMBL/GenBank/DDBJ databases">
        <authorList>
            <person name="Nowell W R."/>
        </authorList>
    </citation>
    <scope>NUCLEOTIDE SEQUENCE</scope>
</reference>
<comment type="caution">
    <text evidence="3">The sequence shown here is derived from an EMBL/GenBank/DDBJ whole genome shotgun (WGS) entry which is preliminary data.</text>
</comment>
<feature type="compositionally biased region" description="Polar residues" evidence="1">
    <location>
        <begin position="90"/>
        <end position="104"/>
    </location>
</feature>
<dbReference type="AlphaFoldDB" id="A0A813T6S3"/>
<organism evidence="3 4">
    <name type="scientific">Adineta ricciae</name>
    <name type="common">Rotifer</name>
    <dbReference type="NCBI Taxonomy" id="249248"/>
    <lineage>
        <taxon>Eukaryota</taxon>
        <taxon>Metazoa</taxon>
        <taxon>Spiralia</taxon>
        <taxon>Gnathifera</taxon>
        <taxon>Rotifera</taxon>
        <taxon>Eurotatoria</taxon>
        <taxon>Bdelloidea</taxon>
        <taxon>Adinetida</taxon>
        <taxon>Adinetidae</taxon>
        <taxon>Adineta</taxon>
    </lineage>
</organism>
<keyword evidence="2" id="KW-1133">Transmembrane helix</keyword>
<evidence type="ECO:0000256" key="2">
    <source>
        <dbReference type="SAM" id="Phobius"/>
    </source>
</evidence>
<feature type="region of interest" description="Disordered" evidence="1">
    <location>
        <begin position="87"/>
        <end position="116"/>
    </location>
</feature>
<accession>A0A813T6S3</accession>
<name>A0A813T6S3_ADIRI</name>
<evidence type="ECO:0000313" key="3">
    <source>
        <dbReference type="EMBL" id="CAF0808328.1"/>
    </source>
</evidence>
<proteinExistence type="predicted"/>
<keyword evidence="2" id="KW-0472">Membrane</keyword>
<protein>
    <submittedName>
        <fullName evidence="3">Uncharacterized protein</fullName>
    </submittedName>
</protein>
<dbReference type="EMBL" id="CAJNOJ010000014">
    <property type="protein sequence ID" value="CAF0808328.1"/>
    <property type="molecule type" value="Genomic_DNA"/>
</dbReference>
<dbReference type="Proteomes" id="UP000663852">
    <property type="component" value="Unassembled WGS sequence"/>
</dbReference>
<keyword evidence="2" id="KW-0812">Transmembrane</keyword>
<dbReference type="OrthoDB" id="10049280at2759"/>
<sequence>MMDSAEASDIQITFLLINHWHYPGYYGVVGSGGKDFGGTCWSWRKLCPNRLRFQRIQLPEWSTWDIYALQQFQNVNQELQSIKAELKKATGSSTPPGETVTNIQSPLEPSRPSSSPMSFDVDNHLFKLISVMMMTMTQCSFSPCDLHFGAKNQTNEDRLLLYTQLDGIYLLQEQVNNPLGRDERKTTDKVVLSIVYHGECPSSPFLSTTLGITGAVGVILSILAAVIHRYDAYDGTNRWNLYVTCLLLIYLIGSRVVVSIFAFRLASRRLDEIQCAAVLYWCSTFLIIISYSIIIITSCLLVKLVLLQRRDSFYHKPTDTKPSSLLEV</sequence>
<feature type="transmembrane region" description="Helical" evidence="2">
    <location>
        <begin position="205"/>
        <end position="227"/>
    </location>
</feature>
<evidence type="ECO:0000256" key="1">
    <source>
        <dbReference type="SAM" id="MobiDB-lite"/>
    </source>
</evidence>
<evidence type="ECO:0000313" key="4">
    <source>
        <dbReference type="Proteomes" id="UP000663852"/>
    </source>
</evidence>
<feature type="transmembrane region" description="Helical" evidence="2">
    <location>
        <begin position="278"/>
        <end position="306"/>
    </location>
</feature>
<gene>
    <name evidence="3" type="ORF">EDS130_LOCUS5214</name>
</gene>
<feature type="compositionally biased region" description="Low complexity" evidence="1">
    <location>
        <begin position="105"/>
        <end position="116"/>
    </location>
</feature>
<feature type="transmembrane region" description="Helical" evidence="2">
    <location>
        <begin position="239"/>
        <end position="266"/>
    </location>
</feature>